<gene>
    <name evidence="6" type="primary">mcl2_1</name>
    <name evidence="6" type="ORF">NTH_00300</name>
</gene>
<keyword evidence="4" id="KW-0460">Magnesium</keyword>
<dbReference type="Gene3D" id="3.20.20.60">
    <property type="entry name" value="Phosphoenolpyruvate-binding domains"/>
    <property type="match status" value="1"/>
</dbReference>
<proteinExistence type="inferred from homology"/>
<evidence type="ECO:0000259" key="5">
    <source>
        <dbReference type="Pfam" id="PF03328"/>
    </source>
</evidence>
<evidence type="ECO:0000313" key="7">
    <source>
        <dbReference type="Proteomes" id="UP001342418"/>
    </source>
</evidence>
<feature type="domain" description="HpcH/HpaI aldolase/citrate lyase" evidence="5">
    <location>
        <begin position="2"/>
        <end position="228"/>
    </location>
</feature>
<dbReference type="PIRSF" id="PIRSF015582">
    <property type="entry name" value="Cit_lyase_B"/>
    <property type="match status" value="1"/>
</dbReference>
<evidence type="ECO:0000256" key="1">
    <source>
        <dbReference type="ARBA" id="ARBA00001946"/>
    </source>
</evidence>
<keyword evidence="3" id="KW-0479">Metal-binding</keyword>
<comment type="cofactor">
    <cofactor evidence="1">
        <name>Mg(2+)</name>
        <dbReference type="ChEBI" id="CHEBI:18420"/>
    </cofactor>
</comment>
<evidence type="ECO:0000256" key="3">
    <source>
        <dbReference type="ARBA" id="ARBA00022723"/>
    </source>
</evidence>
<dbReference type="RefSeq" id="WP_338528335.1">
    <property type="nucleotide sequence ID" value="NZ_CP030941.1"/>
</dbReference>
<dbReference type="Proteomes" id="UP001342418">
    <property type="component" value="Chromosome"/>
</dbReference>
<sequence length="292" mass="31232">MRSLLFVPGDSERKMEKALASGADVLILDLEDSVAPSRKEEARRLTRDFLRARNPAGGPGLYVRINALDTGLAEADLAAIMPGRPAGIMLPKSESGEDVARLAVKLRVSEAENDIRDGATAILPIITETARAVLAAATYRGATSRLSGLTWGAEDLSADLGARLTRGADSRYTEVFRLARSLTLLAANAAGVAAIDTVFPDFRNEEAFRADCLEAERDGFTGRMAIHPAQVPIINETFTPAPEAVAQSQRIVAAFAGSDETGVIAIDGQMIDRPHVRRAERILARARLAGMI</sequence>
<evidence type="ECO:0000256" key="2">
    <source>
        <dbReference type="ARBA" id="ARBA00005568"/>
    </source>
</evidence>
<dbReference type="Pfam" id="PF03328">
    <property type="entry name" value="HpcH_HpaI"/>
    <property type="match status" value="1"/>
</dbReference>
<organism evidence="6 7">
    <name type="scientific">Nitratireductor thuwali</name>
    <dbReference type="NCBI Taxonomy" id="2267699"/>
    <lineage>
        <taxon>Bacteria</taxon>
        <taxon>Pseudomonadati</taxon>
        <taxon>Pseudomonadota</taxon>
        <taxon>Alphaproteobacteria</taxon>
        <taxon>Hyphomicrobiales</taxon>
        <taxon>Phyllobacteriaceae</taxon>
        <taxon>Nitratireductor</taxon>
    </lineage>
</organism>
<keyword evidence="6" id="KW-0378">Hydrolase</keyword>
<comment type="similarity">
    <text evidence="2">Belongs to the HpcH/HpaI aldolase family.</text>
</comment>
<dbReference type="InterPro" id="IPR015813">
    <property type="entry name" value="Pyrv/PenolPyrv_kinase-like_dom"/>
</dbReference>
<reference evidence="6 7" key="1">
    <citation type="submission" date="2018-07" db="EMBL/GenBank/DDBJ databases">
        <title>Genome sequence of Nitratireductor thuwali#1536.</title>
        <authorList>
            <person name="Michoud G."/>
            <person name="Merlino G."/>
            <person name="Sefrji F.O."/>
            <person name="Daffonchio D."/>
        </authorList>
    </citation>
    <scope>NUCLEOTIDE SEQUENCE [LARGE SCALE GENOMIC DNA]</scope>
    <source>
        <strain evidence="7">Nit1536</strain>
    </source>
</reference>
<dbReference type="SUPFAM" id="SSF51621">
    <property type="entry name" value="Phosphoenolpyruvate/pyruvate domain"/>
    <property type="match status" value="1"/>
</dbReference>
<evidence type="ECO:0000256" key="4">
    <source>
        <dbReference type="ARBA" id="ARBA00022842"/>
    </source>
</evidence>
<dbReference type="InterPro" id="IPR011206">
    <property type="entry name" value="Citrate_lyase_beta/mcl1/mcl2"/>
</dbReference>
<dbReference type="PANTHER" id="PTHR32308">
    <property type="entry name" value="LYASE BETA SUBUNIT, PUTATIVE (AFU_ORTHOLOGUE AFUA_4G13030)-RELATED"/>
    <property type="match status" value="1"/>
</dbReference>
<protein>
    <submittedName>
        <fullName evidence="6">(3S)-malyl-CoA thioesterase</fullName>
        <ecNumber evidence="6">3.1.2.30</ecNumber>
    </submittedName>
</protein>
<dbReference type="EC" id="3.1.2.30" evidence="6"/>
<dbReference type="InterPro" id="IPR005000">
    <property type="entry name" value="Aldolase/citrate-lyase_domain"/>
</dbReference>
<dbReference type="PANTHER" id="PTHR32308:SF0">
    <property type="entry name" value="HPCH_HPAI ALDOLASE_CITRATE LYASE DOMAIN-CONTAINING PROTEIN"/>
    <property type="match status" value="1"/>
</dbReference>
<keyword evidence="7" id="KW-1185">Reference proteome</keyword>
<evidence type="ECO:0000313" key="6">
    <source>
        <dbReference type="EMBL" id="UUP15861.1"/>
    </source>
</evidence>
<dbReference type="EMBL" id="CP030941">
    <property type="protein sequence ID" value="UUP15861.1"/>
    <property type="molecule type" value="Genomic_DNA"/>
</dbReference>
<dbReference type="GO" id="GO:0016787">
    <property type="term" value="F:hydrolase activity"/>
    <property type="evidence" value="ECO:0007669"/>
    <property type="project" value="UniProtKB-KW"/>
</dbReference>
<accession>A0ABY5MFE9</accession>
<name>A0ABY5MFE9_9HYPH</name>
<dbReference type="InterPro" id="IPR040442">
    <property type="entry name" value="Pyrv_kinase-like_dom_sf"/>
</dbReference>